<sequence length="70" mass="7820">MPEIRLQKLLGVHGTGQTEESRIQVMAAQTNARQWNDQYSSVKQATTTRLAFVENQGDPVCFGNKVLKSI</sequence>
<reference evidence="1 2" key="1">
    <citation type="submission" date="2015-05" db="EMBL/GenBank/DDBJ databases">
        <title>Evolution of Trichinella species and genotypes.</title>
        <authorList>
            <person name="Korhonen P.K."/>
            <person name="Edoardo P."/>
            <person name="Giuseppe L.R."/>
            <person name="Gasser R.B."/>
        </authorList>
    </citation>
    <scope>NUCLEOTIDE SEQUENCE [LARGE SCALE GENOMIC DNA]</scope>
    <source>
        <strain evidence="1">ISS10</strain>
    </source>
</reference>
<evidence type="ECO:0000313" key="2">
    <source>
        <dbReference type="Proteomes" id="UP000054721"/>
    </source>
</evidence>
<dbReference type="AlphaFoldDB" id="A0A0V1LC64"/>
<gene>
    <name evidence="1" type="ORF">T02_7528</name>
</gene>
<name>A0A0V1LC64_9BILA</name>
<comment type="caution">
    <text evidence="1">The sequence shown here is derived from an EMBL/GenBank/DDBJ whole genome shotgun (WGS) entry which is preliminary data.</text>
</comment>
<evidence type="ECO:0000313" key="1">
    <source>
        <dbReference type="EMBL" id="KRZ57147.1"/>
    </source>
</evidence>
<organism evidence="1 2">
    <name type="scientific">Trichinella nativa</name>
    <dbReference type="NCBI Taxonomy" id="6335"/>
    <lineage>
        <taxon>Eukaryota</taxon>
        <taxon>Metazoa</taxon>
        <taxon>Ecdysozoa</taxon>
        <taxon>Nematoda</taxon>
        <taxon>Enoplea</taxon>
        <taxon>Dorylaimia</taxon>
        <taxon>Trichinellida</taxon>
        <taxon>Trichinellidae</taxon>
        <taxon>Trichinella</taxon>
    </lineage>
</organism>
<keyword evidence="2" id="KW-1185">Reference proteome</keyword>
<dbReference type="OrthoDB" id="10354508at2759"/>
<dbReference type="EMBL" id="JYDW01000080">
    <property type="protein sequence ID" value="KRZ57147.1"/>
    <property type="molecule type" value="Genomic_DNA"/>
</dbReference>
<protein>
    <submittedName>
        <fullName evidence="1">Uncharacterized protein</fullName>
    </submittedName>
</protein>
<dbReference type="Proteomes" id="UP000054721">
    <property type="component" value="Unassembled WGS sequence"/>
</dbReference>
<proteinExistence type="predicted"/>
<accession>A0A0V1LC64</accession>